<sequence>MKTALLLLLAILGAGGVAAVSLFLITRATVRLAVAGGAFLLGAACFVRLALEGEPAPTYVGMLAQLGLAAALVVALVRYGHALDGRDQAPMPGLRDREEAFR</sequence>
<dbReference type="RefSeq" id="WP_035848801.1">
    <property type="nucleotide sequence ID" value="NZ_KK073874.1"/>
</dbReference>
<dbReference type="Proteomes" id="UP000021053">
    <property type="component" value="Unassembled WGS sequence"/>
</dbReference>
<protein>
    <submittedName>
        <fullName evidence="2">Uncharacterized protein</fullName>
    </submittedName>
</protein>
<keyword evidence="1" id="KW-1133">Transmembrane helix</keyword>
<feature type="transmembrane region" description="Helical" evidence="1">
    <location>
        <begin position="29"/>
        <end position="51"/>
    </location>
</feature>
<gene>
    <name evidence="2" type="ORF">CryarDRAFT_1095</name>
</gene>
<feature type="transmembrane region" description="Helical" evidence="1">
    <location>
        <begin position="58"/>
        <end position="77"/>
    </location>
</feature>
<organism evidence="2 3">
    <name type="scientific">Cryptosporangium arvum DSM 44712</name>
    <dbReference type="NCBI Taxonomy" id="927661"/>
    <lineage>
        <taxon>Bacteria</taxon>
        <taxon>Bacillati</taxon>
        <taxon>Actinomycetota</taxon>
        <taxon>Actinomycetes</taxon>
        <taxon>Cryptosporangiales</taxon>
        <taxon>Cryptosporangiaceae</taxon>
        <taxon>Cryptosporangium</taxon>
    </lineage>
</organism>
<evidence type="ECO:0000313" key="2">
    <source>
        <dbReference type="EMBL" id="EXG80036.1"/>
    </source>
</evidence>
<evidence type="ECO:0000313" key="3">
    <source>
        <dbReference type="Proteomes" id="UP000021053"/>
    </source>
</evidence>
<dbReference type="AlphaFoldDB" id="A0A011ADA3"/>
<name>A0A011ADA3_9ACTN</name>
<reference evidence="2 3" key="1">
    <citation type="submission" date="2013-07" db="EMBL/GenBank/DDBJ databases">
        <authorList>
            <consortium name="DOE Joint Genome Institute"/>
            <person name="Eisen J."/>
            <person name="Huntemann M."/>
            <person name="Han J."/>
            <person name="Chen A."/>
            <person name="Kyrpides N."/>
            <person name="Mavromatis K."/>
            <person name="Markowitz V."/>
            <person name="Palaniappan K."/>
            <person name="Ivanova N."/>
            <person name="Schaumberg A."/>
            <person name="Pati A."/>
            <person name="Liolios K."/>
            <person name="Nordberg H.P."/>
            <person name="Cantor M.N."/>
            <person name="Hua S.X."/>
            <person name="Woyke T."/>
        </authorList>
    </citation>
    <scope>NUCLEOTIDE SEQUENCE [LARGE SCALE GENOMIC DNA]</scope>
    <source>
        <strain evidence="2 3">DSM 44712</strain>
    </source>
</reference>
<comment type="caution">
    <text evidence="2">The sequence shown here is derived from an EMBL/GenBank/DDBJ whole genome shotgun (WGS) entry which is preliminary data.</text>
</comment>
<accession>A0A011ADA3</accession>
<keyword evidence="3" id="KW-1185">Reference proteome</keyword>
<keyword evidence="1" id="KW-0812">Transmembrane</keyword>
<keyword evidence="1" id="KW-0472">Membrane</keyword>
<dbReference type="HOGENOM" id="CLU_2272689_0_0_11"/>
<evidence type="ECO:0000256" key="1">
    <source>
        <dbReference type="SAM" id="Phobius"/>
    </source>
</evidence>
<dbReference type="EMBL" id="JFBT01000001">
    <property type="protein sequence ID" value="EXG80036.1"/>
    <property type="molecule type" value="Genomic_DNA"/>
</dbReference>
<proteinExistence type="predicted"/>